<sequence>MRVRGEAAVAAAPLAPGGLIRVRGEAVAAAPLAPGGLMRVRGKAVAAAPLMVPGGLMRVRGEAVAAAPLAPGGLLRVRGEAAVEMEADSTWALVPPSTASPGPFIRTVLAMAHNHFVPSTPPSTLSTISTQTAAASCSLLPSSSAVLQAQD</sequence>
<proteinExistence type="predicted"/>
<accession>A0A250XUK1</accession>
<dbReference type="AlphaFoldDB" id="A0A250XUK1"/>
<organism evidence="1 2">
    <name type="scientific">Chlamydomonas eustigma</name>
    <dbReference type="NCBI Taxonomy" id="1157962"/>
    <lineage>
        <taxon>Eukaryota</taxon>
        <taxon>Viridiplantae</taxon>
        <taxon>Chlorophyta</taxon>
        <taxon>core chlorophytes</taxon>
        <taxon>Chlorophyceae</taxon>
        <taxon>CS clade</taxon>
        <taxon>Chlamydomonadales</taxon>
        <taxon>Chlamydomonadaceae</taxon>
        <taxon>Chlamydomonas</taxon>
    </lineage>
</organism>
<comment type="caution">
    <text evidence="1">The sequence shown here is derived from an EMBL/GenBank/DDBJ whole genome shotgun (WGS) entry which is preliminary data.</text>
</comment>
<gene>
    <name evidence="1" type="ORF">CEUSTIGMA_g14096.t1</name>
</gene>
<reference evidence="1 2" key="1">
    <citation type="submission" date="2017-08" db="EMBL/GenBank/DDBJ databases">
        <title>Acidophilic green algal genome provides insights into adaptation to an acidic environment.</title>
        <authorList>
            <person name="Hirooka S."/>
            <person name="Hirose Y."/>
            <person name="Kanesaki Y."/>
            <person name="Higuchi S."/>
            <person name="Fujiwara T."/>
            <person name="Onuma R."/>
            <person name="Era A."/>
            <person name="Ohbayashi R."/>
            <person name="Uzuka A."/>
            <person name="Nozaki H."/>
            <person name="Yoshikawa H."/>
            <person name="Miyagishima S.Y."/>
        </authorList>
    </citation>
    <scope>NUCLEOTIDE SEQUENCE [LARGE SCALE GENOMIC DNA]</scope>
    <source>
        <strain evidence="1 2">NIES-2499</strain>
    </source>
</reference>
<dbReference type="Proteomes" id="UP000232323">
    <property type="component" value="Unassembled WGS sequence"/>
</dbReference>
<keyword evidence="2" id="KW-1185">Reference proteome</keyword>
<dbReference type="EMBL" id="BEGY01000507">
    <property type="protein sequence ID" value="GAX86689.1"/>
    <property type="molecule type" value="Genomic_DNA"/>
</dbReference>
<evidence type="ECO:0000313" key="2">
    <source>
        <dbReference type="Proteomes" id="UP000232323"/>
    </source>
</evidence>
<protein>
    <submittedName>
        <fullName evidence="1">Uncharacterized protein</fullName>
    </submittedName>
</protein>
<name>A0A250XUK1_9CHLO</name>
<evidence type="ECO:0000313" key="1">
    <source>
        <dbReference type="EMBL" id="GAX86689.1"/>
    </source>
</evidence>